<dbReference type="AlphaFoldDB" id="A0A8H7PKR7"/>
<feature type="domain" description="C3H1-type" evidence="7">
    <location>
        <begin position="8"/>
        <end position="35"/>
    </location>
</feature>
<evidence type="ECO:0000256" key="5">
    <source>
        <dbReference type="PROSITE-ProRule" id="PRU00723"/>
    </source>
</evidence>
<gene>
    <name evidence="9" type="ORF">INT43_001187</name>
</gene>
<feature type="region of interest" description="Disordered" evidence="6">
    <location>
        <begin position="431"/>
        <end position="465"/>
    </location>
</feature>
<dbReference type="SUPFAM" id="SSF161219">
    <property type="entry name" value="CHY zinc finger-like"/>
    <property type="match status" value="1"/>
</dbReference>
<feature type="compositionally biased region" description="Polar residues" evidence="6">
    <location>
        <begin position="208"/>
        <end position="217"/>
    </location>
</feature>
<evidence type="ECO:0000256" key="4">
    <source>
        <dbReference type="PROSITE-ProRule" id="PRU00601"/>
    </source>
</evidence>
<keyword evidence="10" id="KW-1185">Reference proteome</keyword>
<feature type="zinc finger region" description="C3H1-type" evidence="5">
    <location>
        <begin position="8"/>
        <end position="35"/>
    </location>
</feature>
<evidence type="ECO:0008006" key="11">
    <source>
        <dbReference type="Google" id="ProtNLM"/>
    </source>
</evidence>
<dbReference type="Gene3D" id="4.10.1000.10">
    <property type="entry name" value="Zinc finger, CCCH-type"/>
    <property type="match status" value="1"/>
</dbReference>
<evidence type="ECO:0000256" key="1">
    <source>
        <dbReference type="ARBA" id="ARBA00022723"/>
    </source>
</evidence>
<name>A0A8H7PKR7_MORIS</name>
<feature type="domain" description="CHY-type" evidence="8">
    <location>
        <begin position="661"/>
        <end position="723"/>
    </location>
</feature>
<evidence type="ECO:0000256" key="6">
    <source>
        <dbReference type="SAM" id="MobiDB-lite"/>
    </source>
</evidence>
<dbReference type="SMART" id="SM00356">
    <property type="entry name" value="ZnF_C3H1"/>
    <property type="match status" value="1"/>
</dbReference>
<keyword evidence="1 5" id="KW-0479">Metal-binding</keyword>
<dbReference type="Pfam" id="PF00642">
    <property type="entry name" value="zf-CCCH"/>
    <property type="match status" value="1"/>
</dbReference>
<dbReference type="SUPFAM" id="SSF90229">
    <property type="entry name" value="CCCH zinc finger"/>
    <property type="match status" value="1"/>
</dbReference>
<evidence type="ECO:0000256" key="3">
    <source>
        <dbReference type="ARBA" id="ARBA00022833"/>
    </source>
</evidence>
<dbReference type="InterPro" id="IPR008913">
    <property type="entry name" value="Znf_CHY"/>
</dbReference>
<accession>A0A8H7PKR7</accession>
<feature type="region of interest" description="Disordered" evidence="6">
    <location>
        <begin position="746"/>
        <end position="768"/>
    </location>
</feature>
<evidence type="ECO:0000259" key="8">
    <source>
        <dbReference type="PROSITE" id="PS51266"/>
    </source>
</evidence>
<evidence type="ECO:0000259" key="7">
    <source>
        <dbReference type="PROSITE" id="PS50103"/>
    </source>
</evidence>
<evidence type="ECO:0000313" key="10">
    <source>
        <dbReference type="Proteomes" id="UP000654370"/>
    </source>
</evidence>
<dbReference type="Proteomes" id="UP000654370">
    <property type="component" value="Unassembled WGS sequence"/>
</dbReference>
<dbReference type="OrthoDB" id="10253329at2759"/>
<keyword evidence="2 4" id="KW-0863">Zinc-finger</keyword>
<feature type="compositionally biased region" description="Basic and acidic residues" evidence="6">
    <location>
        <begin position="759"/>
        <end position="768"/>
    </location>
</feature>
<protein>
    <recommendedName>
        <fullName evidence="11">C3H1-type domain-containing protein</fullName>
    </recommendedName>
</protein>
<dbReference type="PROSITE" id="PS51266">
    <property type="entry name" value="ZF_CHY"/>
    <property type="match status" value="1"/>
</dbReference>
<dbReference type="InterPro" id="IPR036855">
    <property type="entry name" value="Znf_CCCH_sf"/>
</dbReference>
<evidence type="ECO:0000313" key="9">
    <source>
        <dbReference type="EMBL" id="KAG2175540.1"/>
    </source>
</evidence>
<dbReference type="InterPro" id="IPR000571">
    <property type="entry name" value="Znf_CCCH"/>
</dbReference>
<dbReference type="PROSITE" id="PS50103">
    <property type="entry name" value="ZF_C3H1"/>
    <property type="match status" value="1"/>
</dbReference>
<dbReference type="InterPro" id="IPR037274">
    <property type="entry name" value="Znf_CHY_sf"/>
</dbReference>
<reference evidence="9" key="1">
    <citation type="submission" date="2020-12" db="EMBL/GenBank/DDBJ databases">
        <title>Metabolic potential, ecology and presence of endohyphal bacteria is reflected in genomic diversity of Mucoromycotina.</title>
        <authorList>
            <person name="Muszewska A."/>
            <person name="Okrasinska A."/>
            <person name="Steczkiewicz K."/>
            <person name="Drgas O."/>
            <person name="Orlowska M."/>
            <person name="Perlinska-Lenart U."/>
            <person name="Aleksandrzak-Piekarczyk T."/>
            <person name="Szatraj K."/>
            <person name="Zielenkiewicz U."/>
            <person name="Pilsyk S."/>
            <person name="Malc E."/>
            <person name="Mieczkowski P."/>
            <person name="Kruszewska J.S."/>
            <person name="Biernat P."/>
            <person name="Pawlowska J."/>
        </authorList>
    </citation>
    <scope>NUCLEOTIDE SEQUENCE</scope>
    <source>
        <strain evidence="9">WA0000067209</strain>
    </source>
</reference>
<feature type="region of interest" description="Disordered" evidence="6">
    <location>
        <begin position="208"/>
        <end position="238"/>
    </location>
</feature>
<dbReference type="GO" id="GO:0008270">
    <property type="term" value="F:zinc ion binding"/>
    <property type="evidence" value="ECO:0007669"/>
    <property type="project" value="UniProtKB-KW"/>
</dbReference>
<keyword evidence="3 5" id="KW-0862">Zinc</keyword>
<proteinExistence type="predicted"/>
<evidence type="ECO:0000256" key="2">
    <source>
        <dbReference type="ARBA" id="ARBA00022771"/>
    </source>
</evidence>
<feature type="compositionally biased region" description="Low complexity" evidence="6">
    <location>
        <begin position="434"/>
        <end position="455"/>
    </location>
</feature>
<organism evidence="9 10">
    <name type="scientific">Mortierella isabellina</name>
    <name type="common">Filamentous fungus</name>
    <name type="synonym">Umbelopsis isabellina</name>
    <dbReference type="NCBI Taxonomy" id="91625"/>
    <lineage>
        <taxon>Eukaryota</taxon>
        <taxon>Fungi</taxon>
        <taxon>Fungi incertae sedis</taxon>
        <taxon>Mucoromycota</taxon>
        <taxon>Mucoromycotina</taxon>
        <taxon>Umbelopsidomycetes</taxon>
        <taxon>Umbelopsidales</taxon>
        <taxon>Umbelopsidaceae</taxon>
        <taxon>Umbelopsis</taxon>
    </lineage>
</organism>
<sequence length="768" mass="86739">MLNQPQIRRFPPPCRFYSKGTCRAGESCLFAHILQATPMRSESNLQKNGQSDAHSRTDHIAGVTARRSSTVRGRDAEFITTQMSQLSQLEHRYKSSFSRWRDAQGNTVVQIALVLPADFTYDLSSLIVHIVVSNNYPQCAATIKVQNTNIPKGFAINLERAFNERMEGQLAGNYPTLLERLDWFENNMEQLLSQPPTTTMRFVRNNSIHPVTSTNSIEPLPKTRAKPSDERKQTPSQKRYTFEQLEKAKIAKDRHLKQLETRFPDSYRVLKSNKEKIEIYLEIKLTDPEFGFRDIFGDSMDLNIIVPDVYPLEPCQMEIISDKLEDWRLLNIAHGFQRHVTEAPSSLFQHLNWLVRNLSDLMKEPPRRASIQSSQVQSSISLPISKPKVGAGLVPDDAIIKPKKVVITNSAEFYPPALVEQFSKQRLDEHINASTSESSASSSDSEPISFSSKSSNPRGRGGIELRHPDVSLENIALLQLDSLNISVKCTRCRSKFSIMDLDVEILDKSSDEASATNPQMGERWLACPTCTQILGIKIFPGMHAADLITYYVHENSPMLGLLQTAKCVPIAMLPSRYLAICARCDSNCQNRIIVASFGQKVTVACRSCHVPLSLDVQKCKMIRIGALASDWLQADEYEISKLQKKGLQEKSVNKISLGQLTYNQGPTKYGYLQAFSWMRFECCNRVYACDKCHDEAESHIYEICGYCSKEQPYHQQRCMGCDKLLTGAYNHPGSSKKTEVYKNRAHDLVKSKAGPQSASKKEHRAELQ</sequence>
<dbReference type="EMBL" id="JAEPQZ010000011">
    <property type="protein sequence ID" value="KAG2175540.1"/>
    <property type="molecule type" value="Genomic_DNA"/>
</dbReference>
<comment type="caution">
    <text evidence="9">The sequence shown here is derived from an EMBL/GenBank/DDBJ whole genome shotgun (WGS) entry which is preliminary data.</text>
</comment>